<dbReference type="InterPro" id="IPR015797">
    <property type="entry name" value="NUDIX_hydrolase-like_dom_sf"/>
</dbReference>
<evidence type="ECO:0000259" key="13">
    <source>
        <dbReference type="PROSITE" id="PS51462"/>
    </source>
</evidence>
<dbReference type="Gene3D" id="3.90.79.10">
    <property type="entry name" value="Nucleoside Triphosphate Pyrophosphohydrolase"/>
    <property type="match status" value="1"/>
</dbReference>
<evidence type="ECO:0000256" key="12">
    <source>
        <dbReference type="SAM" id="MobiDB-lite"/>
    </source>
</evidence>
<dbReference type="InterPro" id="IPR000086">
    <property type="entry name" value="NUDIX_hydrolase_dom"/>
</dbReference>
<evidence type="ECO:0000256" key="4">
    <source>
        <dbReference type="ARBA" id="ARBA00022490"/>
    </source>
</evidence>
<accession>A0A914NYA0</accession>
<feature type="compositionally biased region" description="Low complexity" evidence="12">
    <location>
        <begin position="7"/>
        <end position="19"/>
    </location>
</feature>
<dbReference type="SUPFAM" id="SSF55811">
    <property type="entry name" value="Nudix"/>
    <property type="match status" value="1"/>
</dbReference>
<evidence type="ECO:0000256" key="1">
    <source>
        <dbReference type="ARBA" id="ARBA00001946"/>
    </source>
</evidence>
<dbReference type="WBParaSite" id="Minc3s09029g42858">
    <property type="protein sequence ID" value="Minc3s09029g42858"/>
    <property type="gene ID" value="Minc3s09029g42858"/>
</dbReference>
<feature type="domain" description="Nudix hydrolase" evidence="13">
    <location>
        <begin position="58"/>
        <end position="222"/>
    </location>
</feature>
<dbReference type="AlphaFoldDB" id="A0A914NYA0"/>
<name>A0A914NYA0_MELIC</name>
<keyword evidence="14" id="KW-1185">Reference proteome</keyword>
<dbReference type="FunFam" id="3.90.79.10:FF:000035">
    <property type="entry name" value="Uridine diphosphate glucose pyrophosphatase"/>
    <property type="match status" value="1"/>
</dbReference>
<sequence>MNEISKNDSSNDTSTSNNNVEHVENVKFDMALADSKYINPMRMHYMRKGHQLVWDFALEYDSVSVLLYHLERKELLLVKQFRPPVFIHAVREKPENVEKSLNEIEWSKYPIELGETLELCAGLIDKPGTSTLDHIHQEIMEECGYNVPTNLIQPIKRYVTGVSTSGSTQHLFYAEINEAMRVSDGGGNPSEGEFIKKVFMKPEEAAKFRSDINIAIAPPSLLFALTWWLNERRPAS</sequence>
<evidence type="ECO:0000256" key="2">
    <source>
        <dbReference type="ARBA" id="ARBA00004496"/>
    </source>
</evidence>
<comment type="catalytic activity">
    <reaction evidence="7">
        <text>UDP-sugar + H2O = UMP + alpha-D-aldose 1-phosphate.</text>
        <dbReference type="EC" id="3.6.1.45"/>
    </reaction>
</comment>
<dbReference type="EC" id="3.6.1.45" evidence="9"/>
<evidence type="ECO:0000256" key="5">
    <source>
        <dbReference type="ARBA" id="ARBA00022801"/>
    </source>
</evidence>
<evidence type="ECO:0000256" key="8">
    <source>
        <dbReference type="ARBA" id="ARBA00054674"/>
    </source>
</evidence>
<feature type="region of interest" description="Disordered" evidence="12">
    <location>
        <begin position="1"/>
        <end position="20"/>
    </location>
</feature>
<evidence type="ECO:0000256" key="3">
    <source>
        <dbReference type="ARBA" id="ARBA00011738"/>
    </source>
</evidence>
<keyword evidence="6" id="KW-0460">Magnesium</keyword>
<dbReference type="PANTHER" id="PTHR11839:SF15">
    <property type="entry name" value="URIDINE DIPHOSPHATE GLUCOSE PYROPHOSPHATASE NUDT14"/>
    <property type="match status" value="1"/>
</dbReference>
<comment type="subcellular location">
    <subcellularLocation>
        <location evidence="2">Cytoplasm</location>
    </subcellularLocation>
</comment>
<evidence type="ECO:0000256" key="11">
    <source>
        <dbReference type="ARBA" id="ARBA00080475"/>
    </source>
</evidence>
<dbReference type="GO" id="GO:0008768">
    <property type="term" value="F:UDP-sugar diphosphatase activity"/>
    <property type="evidence" value="ECO:0007669"/>
    <property type="project" value="UniProtKB-EC"/>
</dbReference>
<dbReference type="Proteomes" id="UP000887563">
    <property type="component" value="Unplaced"/>
</dbReference>
<dbReference type="GO" id="GO:0006753">
    <property type="term" value="P:nucleoside phosphate metabolic process"/>
    <property type="evidence" value="ECO:0007669"/>
    <property type="project" value="TreeGrafter"/>
</dbReference>
<dbReference type="CDD" id="cd18887">
    <property type="entry name" value="NUDIX_UGPPase_Nudt14"/>
    <property type="match status" value="1"/>
</dbReference>
<comment type="function">
    <text evidence="8">Hydrolyzes UDP-glucose to glucose 1-phosphate and UMP and ADP-ribose to ribose 5-phosphate and AMP. The physiological substrate is probably UDP-glucose. Poor activity on other substrates such as ADP-glucose, CDP-glucose, GDP-glucose and GDP-mannose.</text>
</comment>
<evidence type="ECO:0000256" key="10">
    <source>
        <dbReference type="ARBA" id="ARBA00071467"/>
    </source>
</evidence>
<comment type="subunit">
    <text evidence="3">Homodimer.</text>
</comment>
<dbReference type="GO" id="GO:0005737">
    <property type="term" value="C:cytoplasm"/>
    <property type="evidence" value="ECO:0007669"/>
    <property type="project" value="UniProtKB-SubCell"/>
</dbReference>
<dbReference type="GO" id="GO:0019693">
    <property type="term" value="P:ribose phosphate metabolic process"/>
    <property type="evidence" value="ECO:0007669"/>
    <property type="project" value="TreeGrafter"/>
</dbReference>
<comment type="cofactor">
    <cofactor evidence="1">
        <name>Mg(2+)</name>
        <dbReference type="ChEBI" id="CHEBI:18420"/>
    </cofactor>
</comment>
<organism evidence="14 15">
    <name type="scientific">Meloidogyne incognita</name>
    <name type="common">Southern root-knot nematode worm</name>
    <name type="synonym">Oxyuris incognita</name>
    <dbReference type="NCBI Taxonomy" id="6306"/>
    <lineage>
        <taxon>Eukaryota</taxon>
        <taxon>Metazoa</taxon>
        <taxon>Ecdysozoa</taxon>
        <taxon>Nematoda</taxon>
        <taxon>Chromadorea</taxon>
        <taxon>Rhabditida</taxon>
        <taxon>Tylenchina</taxon>
        <taxon>Tylenchomorpha</taxon>
        <taxon>Tylenchoidea</taxon>
        <taxon>Meloidogynidae</taxon>
        <taxon>Meloidogyninae</taxon>
        <taxon>Meloidogyne</taxon>
        <taxon>Meloidogyne incognita group</taxon>
    </lineage>
</organism>
<evidence type="ECO:0000313" key="15">
    <source>
        <dbReference type="WBParaSite" id="Minc3s09029g42858"/>
    </source>
</evidence>
<reference evidence="15" key="1">
    <citation type="submission" date="2022-11" db="UniProtKB">
        <authorList>
            <consortium name="WormBaseParasite"/>
        </authorList>
    </citation>
    <scope>IDENTIFICATION</scope>
</reference>
<evidence type="ECO:0000256" key="6">
    <source>
        <dbReference type="ARBA" id="ARBA00022842"/>
    </source>
</evidence>
<keyword evidence="4" id="KW-0963">Cytoplasm</keyword>
<proteinExistence type="predicted"/>
<dbReference type="PANTHER" id="PTHR11839">
    <property type="entry name" value="UDP/ADP-SUGAR PYROPHOSPHATASE"/>
    <property type="match status" value="1"/>
</dbReference>
<protein>
    <recommendedName>
        <fullName evidence="10">Uridine diphosphate glucose pyrophosphatase NUDT14</fullName>
        <ecNumber evidence="9">3.6.1.45</ecNumber>
    </recommendedName>
    <alternativeName>
        <fullName evidence="11">Nucleoside diphosphate-linked moiety X motif 14</fullName>
    </alternativeName>
</protein>
<dbReference type="PROSITE" id="PS51462">
    <property type="entry name" value="NUDIX"/>
    <property type="match status" value="1"/>
</dbReference>
<evidence type="ECO:0000313" key="14">
    <source>
        <dbReference type="Proteomes" id="UP000887563"/>
    </source>
</evidence>
<evidence type="ECO:0000256" key="7">
    <source>
        <dbReference type="ARBA" id="ARBA00051086"/>
    </source>
</evidence>
<keyword evidence="5" id="KW-0378">Hydrolase</keyword>
<evidence type="ECO:0000256" key="9">
    <source>
        <dbReference type="ARBA" id="ARBA00066480"/>
    </source>
</evidence>